<feature type="compositionally biased region" description="Polar residues" evidence="1">
    <location>
        <begin position="136"/>
        <end position="146"/>
    </location>
</feature>
<feature type="compositionally biased region" description="Low complexity" evidence="1">
    <location>
        <begin position="631"/>
        <end position="642"/>
    </location>
</feature>
<keyword evidence="2" id="KW-0812">Transmembrane</keyword>
<protein>
    <submittedName>
        <fullName evidence="3">Uncharacterized protein</fullName>
    </submittedName>
</protein>
<feature type="transmembrane region" description="Helical" evidence="2">
    <location>
        <begin position="363"/>
        <end position="388"/>
    </location>
</feature>
<feature type="compositionally biased region" description="Polar residues" evidence="1">
    <location>
        <begin position="152"/>
        <end position="167"/>
    </location>
</feature>
<evidence type="ECO:0000256" key="1">
    <source>
        <dbReference type="SAM" id="MobiDB-lite"/>
    </source>
</evidence>
<dbReference type="EMBL" id="LWDG02000036">
    <property type="protein sequence ID" value="KAE8270827.1"/>
    <property type="molecule type" value="Genomic_DNA"/>
</dbReference>
<dbReference type="Proteomes" id="UP000078113">
    <property type="component" value="Unassembled WGS sequence"/>
</dbReference>
<comment type="caution">
    <text evidence="3">The sequence shown here is derived from an EMBL/GenBank/DDBJ whole genome shotgun (WGS) entry which is preliminary data.</text>
</comment>
<name>A0A8X7NDC0_9BASI</name>
<feature type="transmembrane region" description="Helical" evidence="2">
    <location>
        <begin position="338"/>
        <end position="357"/>
    </location>
</feature>
<feature type="region of interest" description="Disordered" evidence="1">
    <location>
        <begin position="244"/>
        <end position="275"/>
    </location>
</feature>
<evidence type="ECO:0000313" key="3">
    <source>
        <dbReference type="EMBL" id="KAE8270827.1"/>
    </source>
</evidence>
<evidence type="ECO:0000313" key="4">
    <source>
        <dbReference type="Proteomes" id="UP000078113"/>
    </source>
</evidence>
<reference evidence="3" key="2">
    <citation type="journal article" date="2019" name="IMA Fungus">
        <title>Genome sequencing and comparison of five Tilletia species to identify candidate genes for the detection of regulated species infecting wheat.</title>
        <authorList>
            <person name="Nguyen H.D.T."/>
            <person name="Sultana T."/>
            <person name="Kesanakurti P."/>
            <person name="Hambleton S."/>
        </authorList>
    </citation>
    <scope>NUCLEOTIDE SEQUENCE</scope>
    <source>
        <strain evidence="3">DAOMC 236422</strain>
    </source>
</reference>
<sequence>MSEYGTHKAQHHHRHPHHDGVDTDRHRQPRQYGKTASHQRSWSMSISSSARPYLQAGLDELYDIFNLEGLPAVSAAASSSKLRPSAAAPLLPTCSPSSSTNPNAFRASPRVASLRLESLEVPASSPSSSYVSSASTARSPNESDPTAPTLRQYHSLSSATRKSSTGPPTAAGPASSLAAHMDDAHRTSARLQESVFGNSSGSANVDPSYAFGLARSRSQNDRSRFNRSGNRAEGTTLLDAFERDTAVARSPQSSATRRIRAAGMQQQEEHRQDPEQLSVAVEDARLSSPCSEVNISALPEGVPHQRVGLEEEEIQELMEKSDKKRALPTHQPWSRGRLVFALTAVAAALFGLCAWQISRDPDLANASLVGFALTQPACASLSALSLIAPGQRRFGKTIYRPLGALCARLMRVHVLVQTLVACVALQSLAATASAKRRRAAAPMVHMVQSSSTEGGQNAAMHAHDSEVGSTTAQTQFLALFVAQVALPVAAALFLQYMVAREMGIFVASSSASQAGWWSKDVGAVESRGNDGCEASAVNEKSQSPMPDVEPWSSSTATMLSAQQQLLSTPSPDSSRLQVDTPSTDLRDRSGSLSSRNHSPFRGPPPTGRRHGHRYHHSVCLPIDFVSDVGQAASSSETTAAGSLHSPQSS</sequence>
<feature type="region of interest" description="Disordered" evidence="1">
    <location>
        <begin position="527"/>
        <end position="614"/>
    </location>
</feature>
<organism evidence="3 4">
    <name type="scientific">Tilletia walkeri</name>
    <dbReference type="NCBI Taxonomy" id="117179"/>
    <lineage>
        <taxon>Eukaryota</taxon>
        <taxon>Fungi</taxon>
        <taxon>Dikarya</taxon>
        <taxon>Basidiomycota</taxon>
        <taxon>Ustilaginomycotina</taxon>
        <taxon>Exobasidiomycetes</taxon>
        <taxon>Tilletiales</taxon>
        <taxon>Tilletiaceae</taxon>
        <taxon>Tilletia</taxon>
    </lineage>
</organism>
<feature type="compositionally biased region" description="Polar residues" evidence="1">
    <location>
        <begin position="551"/>
        <end position="581"/>
    </location>
</feature>
<gene>
    <name evidence="3" type="ORF">A4X09_0g1523</name>
</gene>
<reference evidence="3" key="1">
    <citation type="submission" date="2016-04" db="EMBL/GenBank/DDBJ databases">
        <authorList>
            <person name="Nguyen H.D."/>
            <person name="Samba Siva P."/>
            <person name="Cullis J."/>
            <person name="Levesque C.A."/>
            <person name="Hambleton S."/>
        </authorList>
    </citation>
    <scope>NUCLEOTIDE SEQUENCE</scope>
    <source>
        <strain evidence="3">DAOMC 236422</strain>
    </source>
</reference>
<accession>A0A8X7NDC0</accession>
<feature type="compositionally biased region" description="Basic residues" evidence="1">
    <location>
        <begin position="8"/>
        <end position="17"/>
    </location>
</feature>
<proteinExistence type="predicted"/>
<feature type="region of interest" description="Disordered" evidence="1">
    <location>
        <begin position="1"/>
        <end position="45"/>
    </location>
</feature>
<feature type="transmembrane region" description="Helical" evidence="2">
    <location>
        <begin position="476"/>
        <end position="494"/>
    </location>
</feature>
<evidence type="ECO:0000256" key="2">
    <source>
        <dbReference type="SAM" id="Phobius"/>
    </source>
</evidence>
<feature type="region of interest" description="Disordered" evidence="1">
    <location>
        <begin position="123"/>
        <end position="183"/>
    </location>
</feature>
<keyword evidence="4" id="KW-1185">Reference proteome</keyword>
<keyword evidence="2" id="KW-1133">Transmembrane helix</keyword>
<feature type="compositionally biased region" description="Low complexity" evidence="1">
    <location>
        <begin position="123"/>
        <end position="135"/>
    </location>
</feature>
<keyword evidence="2" id="KW-0472">Membrane</keyword>
<dbReference type="AlphaFoldDB" id="A0A8X7NDC0"/>
<feature type="region of interest" description="Disordered" evidence="1">
    <location>
        <begin position="629"/>
        <end position="649"/>
    </location>
</feature>